<name>A0A1V9YZA1_ACHHY</name>
<keyword evidence="1" id="KW-0843">Virulence</keyword>
<evidence type="ECO:0008006" key="5">
    <source>
        <dbReference type="Google" id="ProtNLM"/>
    </source>
</evidence>
<dbReference type="InterPro" id="IPR009003">
    <property type="entry name" value="Peptidase_S1_PA"/>
</dbReference>
<dbReference type="Proteomes" id="UP000243579">
    <property type="component" value="Unassembled WGS sequence"/>
</dbReference>
<dbReference type="AlphaFoldDB" id="A0A1V9YZA1"/>
<protein>
    <recommendedName>
        <fullName evidence="5">Secreted protein</fullName>
    </recommendedName>
</protein>
<dbReference type="Pfam" id="PF13365">
    <property type="entry name" value="Trypsin_2"/>
    <property type="match status" value="1"/>
</dbReference>
<dbReference type="PANTHER" id="PTHR36234:SF5">
    <property type="entry name" value="LYSYL ENDOPEPTIDASE"/>
    <property type="match status" value="1"/>
</dbReference>
<feature type="chain" id="PRO_5013003598" description="Secreted protein" evidence="2">
    <location>
        <begin position="20"/>
        <end position="394"/>
    </location>
</feature>
<comment type="caution">
    <text evidence="3">The sequence shown here is derived from an EMBL/GenBank/DDBJ whole genome shotgun (WGS) entry which is preliminary data.</text>
</comment>
<sequence length="394" mass="41705">MLSPAYLVGVLALGAHVAASPQPYQIGYPVPLQLATDGSTAFNETIHRAGATYLSVHFTSLALPPSATLSLACADGSARVEYVGTQRDFYSESMACDTVTLTYAAPAYTKAAQNVFEVDQYVTGTANGGSKLETICSISDESRPAACSQTAEADKFAATRAVARLLINGRRLCTGWLFGSEGHMITNSHCINSESSAANVQVEFDARCSTCKDPQNKVASGCRGTIAARSVKLVVWDELNDFALVKLEKLKPGVDLKQYGHLKARASGPMLGEPIWTAHHEAGWAQRFSLTYNGDVPTIVDLDKPSCMDDFPAARDTVGHFLDTLGGSSGAPIMSTKDNVVVALHNCGLCDGVGGTNGAIKINNIVKFLTDRNLLPKDATVPETVAPTTSPVVT</sequence>
<proteinExistence type="predicted"/>
<dbReference type="STRING" id="1202772.A0A1V9YZA1"/>
<evidence type="ECO:0000313" key="3">
    <source>
        <dbReference type="EMBL" id="OQR90870.1"/>
    </source>
</evidence>
<dbReference type="Gene3D" id="2.40.10.10">
    <property type="entry name" value="Trypsin-like serine proteases"/>
    <property type="match status" value="2"/>
</dbReference>
<keyword evidence="2" id="KW-0732">Signal</keyword>
<reference evidence="3 4" key="1">
    <citation type="journal article" date="2014" name="Genome Biol. Evol.">
        <title>The secreted proteins of Achlya hypogyna and Thraustotheca clavata identify the ancestral oomycete secretome and reveal gene acquisitions by horizontal gene transfer.</title>
        <authorList>
            <person name="Misner I."/>
            <person name="Blouin N."/>
            <person name="Leonard G."/>
            <person name="Richards T.A."/>
            <person name="Lane C.E."/>
        </authorList>
    </citation>
    <scope>NUCLEOTIDE SEQUENCE [LARGE SCALE GENOMIC DNA]</scope>
    <source>
        <strain evidence="3 4">ATCC 48635</strain>
    </source>
</reference>
<gene>
    <name evidence="3" type="ORF">ACHHYP_05169</name>
</gene>
<feature type="non-terminal residue" evidence="3">
    <location>
        <position position="394"/>
    </location>
</feature>
<dbReference type="OrthoDB" id="73251at2759"/>
<dbReference type="PANTHER" id="PTHR36234">
    <property type="entry name" value="LYSYL ENDOPEPTIDASE"/>
    <property type="match status" value="1"/>
</dbReference>
<evidence type="ECO:0000313" key="4">
    <source>
        <dbReference type="Proteomes" id="UP000243579"/>
    </source>
</evidence>
<dbReference type="SUPFAM" id="SSF50494">
    <property type="entry name" value="Trypsin-like serine proteases"/>
    <property type="match status" value="1"/>
</dbReference>
<dbReference type="InterPro" id="IPR043504">
    <property type="entry name" value="Peptidase_S1_PA_chymotrypsin"/>
</dbReference>
<evidence type="ECO:0000256" key="1">
    <source>
        <dbReference type="ARBA" id="ARBA00023026"/>
    </source>
</evidence>
<organism evidence="3 4">
    <name type="scientific">Achlya hypogyna</name>
    <name type="common">Oomycete</name>
    <name type="synonym">Protoachlya hypogyna</name>
    <dbReference type="NCBI Taxonomy" id="1202772"/>
    <lineage>
        <taxon>Eukaryota</taxon>
        <taxon>Sar</taxon>
        <taxon>Stramenopiles</taxon>
        <taxon>Oomycota</taxon>
        <taxon>Saprolegniomycetes</taxon>
        <taxon>Saprolegniales</taxon>
        <taxon>Achlyaceae</taxon>
        <taxon>Achlya</taxon>
    </lineage>
</organism>
<dbReference type="EMBL" id="JNBR01000575">
    <property type="protein sequence ID" value="OQR90870.1"/>
    <property type="molecule type" value="Genomic_DNA"/>
</dbReference>
<feature type="signal peptide" evidence="2">
    <location>
        <begin position="1"/>
        <end position="19"/>
    </location>
</feature>
<evidence type="ECO:0000256" key="2">
    <source>
        <dbReference type="SAM" id="SignalP"/>
    </source>
</evidence>
<accession>A0A1V9YZA1</accession>
<keyword evidence="4" id="KW-1185">Reference proteome</keyword>